<keyword evidence="1" id="KW-0472">Membrane</keyword>
<feature type="transmembrane region" description="Helical" evidence="1">
    <location>
        <begin position="681"/>
        <end position="705"/>
    </location>
</feature>
<dbReference type="AlphaFoldDB" id="A0A1H9F3N0"/>
<evidence type="ECO:0000256" key="1">
    <source>
        <dbReference type="SAM" id="Phobius"/>
    </source>
</evidence>
<feature type="transmembrane region" description="Helical" evidence="1">
    <location>
        <begin position="307"/>
        <end position="328"/>
    </location>
</feature>
<feature type="transmembrane region" description="Helical" evidence="1">
    <location>
        <begin position="734"/>
        <end position="758"/>
    </location>
</feature>
<gene>
    <name evidence="2" type="ORF">SAMN04488000_102524</name>
</gene>
<dbReference type="EMBL" id="FOFV01000002">
    <property type="protein sequence ID" value="SEQ32570.1"/>
    <property type="molecule type" value="Genomic_DNA"/>
</dbReference>
<evidence type="ECO:0000313" key="3">
    <source>
        <dbReference type="Proteomes" id="UP000199503"/>
    </source>
</evidence>
<reference evidence="3" key="1">
    <citation type="submission" date="2016-10" db="EMBL/GenBank/DDBJ databases">
        <authorList>
            <person name="Varghese N."/>
            <person name="Submissions S."/>
        </authorList>
    </citation>
    <scope>NUCLEOTIDE SEQUENCE [LARGE SCALE GENOMIC DNA]</scope>
    <source>
        <strain evidence="3">DSM 44437</strain>
    </source>
</reference>
<feature type="transmembrane region" description="Helical" evidence="1">
    <location>
        <begin position="263"/>
        <end position="286"/>
    </location>
</feature>
<feature type="transmembrane region" description="Helical" evidence="1">
    <location>
        <begin position="427"/>
        <end position="451"/>
    </location>
</feature>
<proteinExistence type="predicted"/>
<feature type="transmembrane region" description="Helical" evidence="1">
    <location>
        <begin position="348"/>
        <end position="375"/>
    </location>
</feature>
<dbReference type="STRING" id="65499.SAMN04488000_102524"/>
<organism evidence="2 3">
    <name type="scientific">Lentzea albida</name>
    <dbReference type="NCBI Taxonomy" id="65499"/>
    <lineage>
        <taxon>Bacteria</taxon>
        <taxon>Bacillati</taxon>
        <taxon>Actinomycetota</taxon>
        <taxon>Actinomycetes</taxon>
        <taxon>Pseudonocardiales</taxon>
        <taxon>Pseudonocardiaceae</taxon>
        <taxon>Lentzea</taxon>
    </lineage>
</organism>
<keyword evidence="3" id="KW-1185">Reference proteome</keyword>
<accession>A0A1H9F3N0</accession>
<sequence length="814" mass="84416">MQLPWRAAPRAALSSPLTLLVSIATTLLLGFVVAAAALHSSAAGSAALAYQQSRMCSQSVHPSLDGDGLPLPTAVSMAARSDVGGAYTRIGRPDFNGIATWGRFGYRPDAAAHLTVVQGGGTGLWVPQTIATAAKVRVGDRLTGSLLVVSAIYADLAQPVSGWWCSEAKTVVPNPLGGDGASTSVIWVASPSDLSALPDEFSSGATVSLRFLAEPPATLGEAEALRDGGNARLAALGLPLTRTDLLTGAIAAARTSERNVSSALLPLVIISVLVGLAGVGTVTVQWAQRRHSELRLLWVRGASPLALGFRGVLELGLPLVLGGLLGLVAARLLLRLYAPGVVLAPGTLWLALGFVLAVVLLSLAVTVLVASWRVHRTFQKQARTRRLAWVPWELIVAGLAVVAWIRLSHNGLGTALKAGTLPRVDVAALAFPLLVVLTAALLATRLLRWSLGWSHRVQWWQVPAAQLALRRLAAAAGPVTGVLLVGVLAVGTIAVGSAVAGAQQSALDSKSGVFVGANSTVQVSQDVALGRIPLPSSLQGTTTLVGMSTGALVVDPATFTDAAVLDDADEVRSLLSGLRRDGEVAPAVRIGRSPDQEIQVPGLPLLKPVASLPSFPKLGTRGYVLNRESVPAVEQVGSWHLWSSLPLSALTSALQAEGIHYTNVADRARVLDGLPFLTVEWTFGFVAAIGVVLAVVAAVALLLAVEVRRRQNAVSGALSTRMGMRPSVLWSSHLLEVGALALLALGIGSVASFVSAGAAVPRLDPAPWLNPAPVLPDLVPLLGSMVTCGALVVVVAAWLALRGVRTARMGELLR</sequence>
<dbReference type="RefSeq" id="WP_143091486.1">
    <property type="nucleotide sequence ID" value="NZ_FOFV01000002.1"/>
</dbReference>
<name>A0A1H9F3N0_9PSEU</name>
<feature type="transmembrane region" description="Helical" evidence="1">
    <location>
        <begin position="472"/>
        <end position="495"/>
    </location>
</feature>
<feature type="transmembrane region" description="Helical" evidence="1">
    <location>
        <begin position="778"/>
        <end position="801"/>
    </location>
</feature>
<keyword evidence="1" id="KW-1133">Transmembrane helix</keyword>
<dbReference type="Proteomes" id="UP000199503">
    <property type="component" value="Unassembled WGS sequence"/>
</dbReference>
<protein>
    <submittedName>
        <fullName evidence="2">Putative ABC transport system permease protein</fullName>
    </submittedName>
</protein>
<evidence type="ECO:0000313" key="2">
    <source>
        <dbReference type="EMBL" id="SEQ32570.1"/>
    </source>
</evidence>
<feature type="transmembrane region" description="Helical" evidence="1">
    <location>
        <begin position="387"/>
        <end position="407"/>
    </location>
</feature>
<keyword evidence="1" id="KW-0812">Transmembrane</keyword>
<dbReference type="OrthoDB" id="3653743at2"/>